<evidence type="ECO:0000313" key="15">
    <source>
        <dbReference type="Proteomes" id="UP001652622"/>
    </source>
</evidence>
<evidence type="ECO:0000256" key="5">
    <source>
        <dbReference type="ARBA" id="ARBA00022737"/>
    </source>
</evidence>
<proteinExistence type="inferred from homology"/>
<keyword evidence="11" id="KW-0393">Immunoglobulin domain</keyword>
<feature type="transmembrane region" description="Helical" evidence="12">
    <location>
        <begin position="325"/>
        <end position="351"/>
    </location>
</feature>
<accession>A0A6P9D2U2</accession>
<feature type="domain" description="Intercellular adhesion molecule N-terminal" evidence="14">
    <location>
        <begin position="35"/>
        <end position="117"/>
    </location>
</feature>
<keyword evidence="8 12" id="KW-0472">Membrane</keyword>
<keyword evidence="7 12" id="KW-1133">Transmembrane helix</keyword>
<evidence type="ECO:0000256" key="8">
    <source>
        <dbReference type="ARBA" id="ARBA00023136"/>
    </source>
</evidence>
<reference evidence="16" key="1">
    <citation type="submission" date="2025-08" db="UniProtKB">
        <authorList>
            <consortium name="RefSeq"/>
        </authorList>
    </citation>
    <scope>IDENTIFICATION</scope>
    <source>
        <tissue evidence="16">Blood</tissue>
    </source>
</reference>
<dbReference type="AlphaFoldDB" id="A0A6P9D2U2"/>
<evidence type="ECO:0000256" key="12">
    <source>
        <dbReference type="SAM" id="Phobius"/>
    </source>
</evidence>
<keyword evidence="15" id="KW-1185">Reference proteome</keyword>
<evidence type="ECO:0000256" key="11">
    <source>
        <dbReference type="ARBA" id="ARBA00023319"/>
    </source>
</evidence>
<dbReference type="InterPro" id="IPR036179">
    <property type="entry name" value="Ig-like_dom_sf"/>
</dbReference>
<comment type="similarity">
    <text evidence="2">Belongs to the immunoglobulin superfamily. ICAM family.</text>
</comment>
<dbReference type="Pfam" id="PF03921">
    <property type="entry name" value="ICAM_N"/>
    <property type="match status" value="1"/>
</dbReference>
<dbReference type="GO" id="GO:0005886">
    <property type="term" value="C:plasma membrane"/>
    <property type="evidence" value="ECO:0007669"/>
    <property type="project" value="TreeGrafter"/>
</dbReference>
<protein>
    <submittedName>
        <fullName evidence="16">Intercellular adhesion molecule 4</fullName>
    </submittedName>
</protein>
<name>A0A6P9D2U2_PANGU</name>
<evidence type="ECO:0000256" key="10">
    <source>
        <dbReference type="ARBA" id="ARBA00023180"/>
    </source>
</evidence>
<evidence type="ECO:0000256" key="6">
    <source>
        <dbReference type="ARBA" id="ARBA00022889"/>
    </source>
</evidence>
<gene>
    <name evidence="16" type="primary">ICAM4</name>
</gene>
<dbReference type="Proteomes" id="UP001652622">
    <property type="component" value="Unplaced"/>
</dbReference>
<organism evidence="15 16">
    <name type="scientific">Pantherophis guttatus</name>
    <name type="common">Corn snake</name>
    <name type="synonym">Elaphe guttata</name>
    <dbReference type="NCBI Taxonomy" id="94885"/>
    <lineage>
        <taxon>Eukaryota</taxon>
        <taxon>Metazoa</taxon>
        <taxon>Chordata</taxon>
        <taxon>Craniata</taxon>
        <taxon>Vertebrata</taxon>
        <taxon>Euteleostomi</taxon>
        <taxon>Lepidosauria</taxon>
        <taxon>Squamata</taxon>
        <taxon>Bifurcata</taxon>
        <taxon>Unidentata</taxon>
        <taxon>Episquamata</taxon>
        <taxon>Toxicofera</taxon>
        <taxon>Serpentes</taxon>
        <taxon>Colubroidea</taxon>
        <taxon>Colubridae</taxon>
        <taxon>Colubrinae</taxon>
        <taxon>Pantherophis</taxon>
    </lineage>
</organism>
<evidence type="ECO:0000313" key="16">
    <source>
        <dbReference type="RefSeq" id="XP_034290213.1"/>
    </source>
</evidence>
<dbReference type="OMA" id="TIVTVYQ"/>
<keyword evidence="3 12" id="KW-0812">Transmembrane</keyword>
<keyword evidence="5" id="KW-0677">Repeat</keyword>
<sequence>MEVKTWKLFTAFLCCTGFLLALSRAQEKDSIALFRKAVVKFGGFFVLNCTTGNSSNSSCDIQERSSHRYDYRKEGPTWKAFTFIAVYWSLNASCVVTCNNEPSSRETIVTVYQPPQKIELDPVPEMEVGKLYNLTCRVFGVAPIQSLTVTLMKGEEQLLVKTFEDHTYPEAGDVVVNHSIIAQEDDYSKTIICQTSLDLRPRGPLLKNTSHDATTGRLKQMTLELQKPSPGQSWSYNLICHIIRVNPCLSLVVTFFKGSKRLGTPSFTNCTWVETENYTVTLSVTLHPEDHGQEAYCHAAVHFSLQEPVYQIKSSEVSLKTAESYLAIIVAVTAVAALLVCVLGVFLIFIIKLWIN</sequence>
<evidence type="ECO:0000256" key="7">
    <source>
        <dbReference type="ARBA" id="ARBA00022989"/>
    </source>
</evidence>
<dbReference type="PANTHER" id="PTHR13771:SF9">
    <property type="entry name" value="INTERCELLULAR ADHESION MOLECULE 5"/>
    <property type="match status" value="1"/>
</dbReference>
<keyword evidence="4 13" id="KW-0732">Signal</keyword>
<dbReference type="InterPro" id="IPR003987">
    <property type="entry name" value="ICAM_VCAM_N"/>
</dbReference>
<dbReference type="InterPro" id="IPR013783">
    <property type="entry name" value="Ig-like_fold"/>
</dbReference>
<dbReference type="PANTHER" id="PTHR13771">
    <property type="entry name" value="INTERCELLULAR ADHESION MOLECULE"/>
    <property type="match status" value="1"/>
</dbReference>
<evidence type="ECO:0000256" key="13">
    <source>
        <dbReference type="SAM" id="SignalP"/>
    </source>
</evidence>
<dbReference type="GO" id="GO:0005178">
    <property type="term" value="F:integrin binding"/>
    <property type="evidence" value="ECO:0007669"/>
    <property type="project" value="InterPro"/>
</dbReference>
<dbReference type="PRINTS" id="PR01472">
    <property type="entry name" value="ICAMVCAM1"/>
</dbReference>
<dbReference type="RefSeq" id="XP_034290213.1">
    <property type="nucleotide sequence ID" value="XM_034434322.2"/>
</dbReference>
<keyword evidence="6" id="KW-0130">Cell adhesion</keyword>
<dbReference type="Gene3D" id="2.60.40.10">
    <property type="entry name" value="Immunoglobulins"/>
    <property type="match status" value="3"/>
</dbReference>
<dbReference type="KEGG" id="pgut:117675561"/>
<evidence type="ECO:0000256" key="4">
    <source>
        <dbReference type="ARBA" id="ARBA00022729"/>
    </source>
</evidence>
<evidence type="ECO:0000256" key="2">
    <source>
        <dbReference type="ARBA" id="ARBA00005925"/>
    </source>
</evidence>
<keyword evidence="10" id="KW-0325">Glycoprotein</keyword>
<evidence type="ECO:0000259" key="14">
    <source>
        <dbReference type="Pfam" id="PF03921"/>
    </source>
</evidence>
<evidence type="ECO:0000256" key="1">
    <source>
        <dbReference type="ARBA" id="ARBA00004479"/>
    </source>
</evidence>
<feature type="signal peptide" evidence="13">
    <location>
        <begin position="1"/>
        <end position="25"/>
    </location>
</feature>
<evidence type="ECO:0000256" key="9">
    <source>
        <dbReference type="ARBA" id="ARBA00023157"/>
    </source>
</evidence>
<dbReference type="GO" id="GO:0098609">
    <property type="term" value="P:cell-cell adhesion"/>
    <property type="evidence" value="ECO:0007669"/>
    <property type="project" value="InterPro"/>
</dbReference>
<dbReference type="InParanoid" id="A0A6P9D2U2"/>
<feature type="chain" id="PRO_5027863905" evidence="13">
    <location>
        <begin position="26"/>
        <end position="356"/>
    </location>
</feature>
<evidence type="ECO:0000256" key="3">
    <source>
        <dbReference type="ARBA" id="ARBA00022692"/>
    </source>
</evidence>
<dbReference type="InterPro" id="IPR013768">
    <property type="entry name" value="ICAM_N"/>
</dbReference>
<keyword evidence="9" id="KW-1015">Disulfide bond</keyword>
<dbReference type="InterPro" id="IPR047012">
    <property type="entry name" value="ICAM_VCAM"/>
</dbReference>
<comment type="subcellular location">
    <subcellularLocation>
        <location evidence="1">Membrane</location>
        <topology evidence="1">Single-pass type I membrane protein</topology>
    </subcellularLocation>
</comment>
<dbReference type="SUPFAM" id="SSF48726">
    <property type="entry name" value="Immunoglobulin"/>
    <property type="match status" value="3"/>
</dbReference>